<gene>
    <name evidence="13" type="ORF">BVC80_901g3</name>
</gene>
<feature type="domain" description="Cupin type-1" evidence="12">
    <location>
        <begin position="69"/>
        <end position="221"/>
    </location>
</feature>
<evidence type="ECO:0000256" key="4">
    <source>
        <dbReference type="ARBA" id="ARBA00022525"/>
    </source>
</evidence>
<keyword evidence="3" id="KW-0052">Apoplast</keyword>
<evidence type="ECO:0000256" key="2">
    <source>
        <dbReference type="ARBA" id="ARBA00007456"/>
    </source>
</evidence>
<dbReference type="SUPFAM" id="SSF51182">
    <property type="entry name" value="RmlC-like cupins"/>
    <property type="match status" value="2"/>
</dbReference>
<reference evidence="13 14" key="1">
    <citation type="journal article" date="2017" name="Mol. Plant">
        <title>The Genome of Medicinal Plant Macleaya cordata Provides New Insights into Benzylisoquinoline Alkaloids Metabolism.</title>
        <authorList>
            <person name="Liu X."/>
            <person name="Liu Y."/>
            <person name="Huang P."/>
            <person name="Ma Y."/>
            <person name="Qing Z."/>
            <person name="Tang Q."/>
            <person name="Cao H."/>
            <person name="Cheng P."/>
            <person name="Zheng Y."/>
            <person name="Yuan Z."/>
            <person name="Zhou Y."/>
            <person name="Liu J."/>
            <person name="Tang Z."/>
            <person name="Zhuo Y."/>
            <person name="Zhang Y."/>
            <person name="Yu L."/>
            <person name="Huang J."/>
            <person name="Yang P."/>
            <person name="Peng Q."/>
            <person name="Zhang J."/>
            <person name="Jiang W."/>
            <person name="Zhang Z."/>
            <person name="Lin K."/>
            <person name="Ro D.K."/>
            <person name="Chen X."/>
            <person name="Xiong X."/>
            <person name="Shang Y."/>
            <person name="Huang S."/>
            <person name="Zeng J."/>
        </authorList>
    </citation>
    <scope>NUCLEOTIDE SEQUENCE [LARGE SCALE GENOMIC DNA]</scope>
    <source>
        <strain evidence="14">cv. BLH2017</strain>
        <tissue evidence="13">Root</tissue>
    </source>
</reference>
<comment type="caution">
    <text evidence="13">The sequence shown here is derived from an EMBL/GenBank/DDBJ whole genome shotgun (WGS) entry which is preliminary data.</text>
</comment>
<dbReference type="InterPro" id="IPR019780">
    <property type="entry name" value="Germin_Mn-BS"/>
</dbReference>
<dbReference type="EMBL" id="MVGT01002234">
    <property type="protein sequence ID" value="OVA08891.1"/>
    <property type="molecule type" value="Genomic_DNA"/>
</dbReference>
<dbReference type="CDD" id="cd02241">
    <property type="entry name" value="cupin_OxOx"/>
    <property type="match status" value="2"/>
</dbReference>
<feature type="binding site" evidence="8">
    <location>
        <position position="335"/>
    </location>
    <ligand>
        <name>oxalate</name>
        <dbReference type="ChEBI" id="CHEBI:30623"/>
    </ligand>
</feature>
<evidence type="ECO:0000256" key="3">
    <source>
        <dbReference type="ARBA" id="ARBA00022523"/>
    </source>
</evidence>
<dbReference type="Proteomes" id="UP000195402">
    <property type="component" value="Unassembled WGS sequence"/>
</dbReference>
<evidence type="ECO:0000256" key="9">
    <source>
        <dbReference type="PIRSR" id="PIRSR601929-2"/>
    </source>
</evidence>
<evidence type="ECO:0000256" key="10">
    <source>
        <dbReference type="PIRSR" id="PIRSR601929-3"/>
    </source>
</evidence>
<dbReference type="InterPro" id="IPR001929">
    <property type="entry name" value="Germin"/>
</dbReference>
<dbReference type="FunFam" id="2.60.120.10:FF:000005">
    <property type="entry name" value="Germin-like protein subfamily 1 member 8"/>
    <property type="match status" value="2"/>
</dbReference>
<feature type="binding site" evidence="9">
    <location>
        <position position="335"/>
    </location>
    <ligand>
        <name>Mn(2+)</name>
        <dbReference type="ChEBI" id="CHEBI:29035"/>
    </ligand>
</feature>
<feature type="binding site" evidence="9">
    <location>
        <position position="340"/>
    </location>
    <ligand>
        <name>Mn(2+)</name>
        <dbReference type="ChEBI" id="CHEBI:29035"/>
    </ligand>
</feature>
<dbReference type="Gene3D" id="2.60.120.10">
    <property type="entry name" value="Jelly Rolls"/>
    <property type="match status" value="2"/>
</dbReference>
<feature type="domain" description="Cupin type-1" evidence="12">
    <location>
        <begin position="285"/>
        <end position="437"/>
    </location>
</feature>
<evidence type="ECO:0000256" key="7">
    <source>
        <dbReference type="ARBA" id="ARBA00023211"/>
    </source>
</evidence>
<keyword evidence="6 10" id="KW-1015">Disulfide bond</keyword>
<comment type="similarity">
    <text evidence="2">Belongs to the germin family.</text>
</comment>
<evidence type="ECO:0000259" key="12">
    <source>
        <dbReference type="SMART" id="SM00835"/>
    </source>
</evidence>
<feature type="binding site" evidence="8">
    <location>
        <position position="340"/>
    </location>
    <ligand>
        <name>oxalate</name>
        <dbReference type="ChEBI" id="CHEBI:30623"/>
    </ligand>
</feature>
<organism evidence="13 14">
    <name type="scientific">Macleaya cordata</name>
    <name type="common">Five-seeded plume-poppy</name>
    <name type="synonym">Bocconia cordata</name>
    <dbReference type="NCBI Taxonomy" id="56857"/>
    <lineage>
        <taxon>Eukaryota</taxon>
        <taxon>Viridiplantae</taxon>
        <taxon>Streptophyta</taxon>
        <taxon>Embryophyta</taxon>
        <taxon>Tracheophyta</taxon>
        <taxon>Spermatophyta</taxon>
        <taxon>Magnoliopsida</taxon>
        <taxon>Ranunculales</taxon>
        <taxon>Papaveraceae</taxon>
        <taxon>Papaveroideae</taxon>
        <taxon>Macleaya</taxon>
    </lineage>
</organism>
<dbReference type="PRINTS" id="PR00325">
    <property type="entry name" value="GERMIN"/>
</dbReference>
<dbReference type="STRING" id="56857.A0A200QEL4"/>
<evidence type="ECO:0000256" key="8">
    <source>
        <dbReference type="PIRSR" id="PIRSR601929-1"/>
    </source>
</evidence>
<dbReference type="InterPro" id="IPR006045">
    <property type="entry name" value="Cupin_1"/>
</dbReference>
<keyword evidence="4" id="KW-0964">Secreted</keyword>
<dbReference type="PROSITE" id="PS00725">
    <property type="entry name" value="GERMIN"/>
    <property type="match status" value="2"/>
</dbReference>
<evidence type="ECO:0000256" key="6">
    <source>
        <dbReference type="ARBA" id="ARBA00023157"/>
    </source>
</evidence>
<accession>A0A200QEL4</accession>
<evidence type="ECO:0000313" key="13">
    <source>
        <dbReference type="EMBL" id="OVA08891.1"/>
    </source>
</evidence>
<evidence type="ECO:0000256" key="1">
    <source>
        <dbReference type="ARBA" id="ARBA00004271"/>
    </source>
</evidence>
<keyword evidence="11" id="KW-0732">Signal</keyword>
<keyword evidence="14" id="KW-1185">Reference proteome</keyword>
<dbReference type="Pfam" id="PF00190">
    <property type="entry name" value="Cupin_1"/>
    <property type="match status" value="2"/>
</dbReference>
<evidence type="ECO:0000256" key="11">
    <source>
        <dbReference type="SAM" id="SignalP"/>
    </source>
</evidence>
<dbReference type="GO" id="GO:0048046">
    <property type="term" value="C:apoplast"/>
    <property type="evidence" value="ECO:0007669"/>
    <property type="project" value="UniProtKB-SubCell"/>
</dbReference>
<dbReference type="InterPro" id="IPR011051">
    <property type="entry name" value="RmlC_Cupin_sf"/>
</dbReference>
<comment type="subcellular location">
    <subcellularLocation>
        <location evidence="1">Secreted</location>
        <location evidence="1">Extracellular space</location>
        <location evidence="1">Apoplast</location>
    </subcellularLocation>
</comment>
<dbReference type="OrthoDB" id="1921208at2759"/>
<feature type="binding site" evidence="9">
    <location>
        <position position="383"/>
    </location>
    <ligand>
        <name>Mn(2+)</name>
        <dbReference type="ChEBI" id="CHEBI:29035"/>
    </ligand>
</feature>
<sequence length="443" mass="47299">MKSIMSYLFLSEVICCVLFALLSSFALASDPSPVQDFCVAITDPKAAVFVNGKFCKDPMKATADDFFLSGLNIPGDTSNPVMSNVTAANVAQIPGLNTLGISMVRIDYAPYGINAPHTHPRATEILVVLEGTLYVGFVTSNLNPGNKLFTKILHKGDVFVFPIGLIHFQFNVGKTNAVAIAALSSQNPGVITIANALFGSTPPINDDVLSKVFQIDKKLSIMSYLFLGEAVFVLLALLSSFSLASDPSPVQDFCVAINDPKAAVFVNGKFCKDPMKATADDFFLSGLNRPGNTSNPVMSNVTAANVAQIPGLNTLGISLVRIDYAPYGLNAPHTHPRATEILVVLEGTLYVGFVTSNLNPGNKLFTKILQKGDVFVFPIGLIHFQFNVGKTNAVAIGALSSQNPGVITIANALFGSTPPINDDVLAKAFQIDNKLVDYLQSRF</sequence>
<keyword evidence="5 8" id="KW-0479">Metal-binding</keyword>
<evidence type="ECO:0000256" key="5">
    <source>
        <dbReference type="ARBA" id="ARBA00022723"/>
    </source>
</evidence>
<dbReference type="PANTHER" id="PTHR31238">
    <property type="entry name" value="GERMIN-LIKE PROTEIN SUBFAMILY 3 MEMBER 3"/>
    <property type="match status" value="1"/>
</dbReference>
<evidence type="ECO:0000313" key="14">
    <source>
        <dbReference type="Proteomes" id="UP000195402"/>
    </source>
</evidence>
<feature type="binding site" evidence="8">
    <location>
        <position position="330"/>
    </location>
    <ligand>
        <name>oxalate</name>
        <dbReference type="ChEBI" id="CHEBI:30623"/>
    </ligand>
</feature>
<dbReference type="FunCoup" id="A0A200QEL4">
    <property type="interactions" value="568"/>
</dbReference>
<feature type="signal peptide" evidence="11">
    <location>
        <begin position="1"/>
        <end position="28"/>
    </location>
</feature>
<dbReference type="SMART" id="SM00835">
    <property type="entry name" value="Cupin_1"/>
    <property type="match status" value="2"/>
</dbReference>
<protein>
    <submittedName>
        <fullName evidence="13">Germin</fullName>
    </submittedName>
</protein>
<dbReference type="AlphaFoldDB" id="A0A200QEL4"/>
<name>A0A200QEL4_MACCD</name>
<dbReference type="InterPro" id="IPR014710">
    <property type="entry name" value="RmlC-like_jellyroll"/>
</dbReference>
<keyword evidence="7 8" id="KW-0464">Manganese</keyword>
<dbReference type="InParanoid" id="A0A200QEL4"/>
<dbReference type="GO" id="GO:0030145">
    <property type="term" value="F:manganese ion binding"/>
    <property type="evidence" value="ECO:0007669"/>
    <property type="project" value="InterPro"/>
</dbReference>
<feature type="binding site" evidence="9">
    <location>
        <position position="333"/>
    </location>
    <ligand>
        <name>Mn(2+)</name>
        <dbReference type="ChEBI" id="CHEBI:29035"/>
    </ligand>
</feature>
<proteinExistence type="inferred from homology"/>
<feature type="disulfide bond" evidence="10">
    <location>
        <begin position="254"/>
        <end position="271"/>
    </location>
</feature>
<feature type="chain" id="PRO_5012758308" evidence="11">
    <location>
        <begin position="29"/>
        <end position="443"/>
    </location>
</feature>
<dbReference type="OMA" id="EGSHIMA"/>